<reference evidence="1 2" key="1">
    <citation type="journal article" date="2024" name="Curr. Microbiol.">
        <title>Luteibacter sahnii sp. nov., A Novel Yellow-Colored Xanthomonadin Pigment Producing Probiotic Bacterium from Healthy Rice Seed Microbiome.</title>
        <authorList>
            <person name="Jaiswal G."/>
            <person name="Rana R."/>
            <person name="Nayak P.K."/>
            <person name="Chouhan R."/>
            <person name="Gandhi S.G."/>
            <person name="Patel H.K."/>
            <person name="Patil P.B."/>
        </authorList>
    </citation>
    <scope>NUCLEOTIDE SEQUENCE [LARGE SCALE GENOMIC DNA]</scope>
    <source>
        <strain evidence="1 2">PPL201</strain>
    </source>
</reference>
<proteinExistence type="predicted"/>
<dbReference type="RefSeq" id="WP_320552026.1">
    <property type="nucleotide sequence ID" value="NZ_JAQLOK010000005.1"/>
</dbReference>
<evidence type="ECO:0000313" key="2">
    <source>
        <dbReference type="Proteomes" id="UP001528850"/>
    </source>
</evidence>
<dbReference type="Proteomes" id="UP001528850">
    <property type="component" value="Unassembled WGS sequence"/>
</dbReference>
<sequence>MDDGLSLVDALREGDHEEARFLSARVLDVAENDGLTEVVSAVRSLHACLEPVAGSANPMQRTLASLTLLGALLRIQYGF</sequence>
<organism evidence="1 2">
    <name type="scientific">Luteibacter sahnii</name>
    <dbReference type="NCBI Taxonomy" id="3021977"/>
    <lineage>
        <taxon>Bacteria</taxon>
        <taxon>Pseudomonadati</taxon>
        <taxon>Pseudomonadota</taxon>
        <taxon>Gammaproteobacteria</taxon>
        <taxon>Lysobacterales</taxon>
        <taxon>Rhodanobacteraceae</taxon>
        <taxon>Luteibacter</taxon>
    </lineage>
</organism>
<dbReference type="EMBL" id="JARJJS010000001">
    <property type="protein sequence ID" value="MDF4024599.1"/>
    <property type="molecule type" value="Genomic_DNA"/>
</dbReference>
<gene>
    <name evidence="1" type="ORF">P3W24_06460</name>
</gene>
<keyword evidence="2" id="KW-1185">Reference proteome</keyword>
<comment type="caution">
    <text evidence="1">The sequence shown here is derived from an EMBL/GenBank/DDBJ whole genome shotgun (WGS) entry which is preliminary data.</text>
</comment>
<protein>
    <submittedName>
        <fullName evidence="1">Uncharacterized protein</fullName>
    </submittedName>
</protein>
<accession>A0ABT6B9F5</accession>
<name>A0ABT6B9F5_9GAMM</name>
<evidence type="ECO:0000313" key="1">
    <source>
        <dbReference type="EMBL" id="MDF4024599.1"/>
    </source>
</evidence>